<dbReference type="InterPro" id="IPR036259">
    <property type="entry name" value="MFS_trans_sf"/>
</dbReference>
<feature type="transmembrane region" description="Helical" evidence="7">
    <location>
        <begin position="74"/>
        <end position="93"/>
    </location>
</feature>
<evidence type="ECO:0000256" key="4">
    <source>
        <dbReference type="ARBA" id="ARBA00022692"/>
    </source>
</evidence>
<gene>
    <name evidence="9" type="ORF">J43TS3_09210</name>
</gene>
<dbReference type="CDD" id="cd17329">
    <property type="entry name" value="MFS_MdtH_MDR_like"/>
    <property type="match status" value="1"/>
</dbReference>
<feature type="transmembrane region" description="Helical" evidence="7">
    <location>
        <begin position="162"/>
        <end position="181"/>
    </location>
</feature>
<feature type="domain" description="Major facilitator superfamily (MFS) profile" evidence="8">
    <location>
        <begin position="1"/>
        <end position="412"/>
    </location>
</feature>
<feature type="transmembrane region" description="Helical" evidence="7">
    <location>
        <begin position="267"/>
        <end position="286"/>
    </location>
</feature>
<proteinExistence type="predicted"/>
<dbReference type="Proteomes" id="UP000676917">
    <property type="component" value="Unassembled WGS sequence"/>
</dbReference>
<feature type="transmembrane region" description="Helical" evidence="7">
    <location>
        <begin position="385"/>
        <end position="408"/>
    </location>
</feature>
<protein>
    <submittedName>
        <fullName evidence="9">Multidrug resistance protein</fullName>
    </submittedName>
</protein>
<comment type="subcellular location">
    <subcellularLocation>
        <location evidence="1">Cell membrane</location>
        <topology evidence="1">Multi-pass membrane protein</topology>
    </subcellularLocation>
</comment>
<accession>A0A919X864</accession>
<keyword evidence="10" id="KW-1185">Reference proteome</keyword>
<name>A0A919X864_9BACI</name>
<feature type="transmembrane region" description="Helical" evidence="7">
    <location>
        <begin position="132"/>
        <end position="156"/>
    </location>
</feature>
<feature type="transmembrane region" description="Helical" evidence="7">
    <location>
        <begin position="321"/>
        <end position="340"/>
    </location>
</feature>
<keyword evidence="5 7" id="KW-1133">Transmembrane helix</keyword>
<dbReference type="InterPro" id="IPR050171">
    <property type="entry name" value="MFS_Transporters"/>
</dbReference>
<evidence type="ECO:0000256" key="6">
    <source>
        <dbReference type="ARBA" id="ARBA00023136"/>
    </source>
</evidence>
<sequence length="421" mass="47289">MKWLSWDINLKTRLIGETLFNMLFWMYFPFLTIYFSDELGVVEAGIMMTAPSIISIFGGMIGGYVTDQFGRRKIMLVGAFMQAAFFALFALSFSPWFDYVAFIGISLGKSFYRPASTAMVADLVPDEERRSVFATFASANNLGAVLGPIIGAVLFFQYRSELLWACTVVTLLYSIAILYIIRETMPEHEEEDAESKTLLLLVKQQFVNYCEILKDRVFFFYILGGIFITVSIMQLDLYLAIYVRNFVPAQELFSIGEWSVALSSEEVFGWMIGLNGLLFVLCVIPVTKMLDSWSDRNSLILSACLSGIGMFLVGFTTSAWLLFGITVILTIGEIIHGPVVQNFVSKYAPKHARGQYMGASDLQYSLGRLIAPFTVILSVSLSPVLIFGFIMVCALISAIIYVFVFKILPENYTANNKNRDF</sequence>
<keyword evidence="6 7" id="KW-0472">Membrane</keyword>
<evidence type="ECO:0000313" key="10">
    <source>
        <dbReference type="Proteomes" id="UP000676917"/>
    </source>
</evidence>
<comment type="caution">
    <text evidence="9">The sequence shown here is derived from an EMBL/GenBank/DDBJ whole genome shotgun (WGS) entry which is preliminary data.</text>
</comment>
<keyword evidence="2" id="KW-0813">Transport</keyword>
<dbReference type="SUPFAM" id="SSF103473">
    <property type="entry name" value="MFS general substrate transporter"/>
    <property type="match status" value="1"/>
</dbReference>
<dbReference type="GO" id="GO:0005886">
    <property type="term" value="C:plasma membrane"/>
    <property type="evidence" value="ECO:0007669"/>
    <property type="project" value="UniProtKB-SubCell"/>
</dbReference>
<dbReference type="PANTHER" id="PTHR23517:SF3">
    <property type="entry name" value="INTEGRAL MEMBRANE TRANSPORT PROTEIN"/>
    <property type="match status" value="1"/>
</dbReference>
<keyword evidence="3" id="KW-1003">Cell membrane</keyword>
<reference evidence="9" key="1">
    <citation type="submission" date="2021-03" db="EMBL/GenBank/DDBJ databases">
        <title>Antimicrobial resistance genes in bacteria isolated from Japanese honey, and their potential for conferring macrolide and lincosamide resistance in the American foulbrood pathogen Paenibacillus larvae.</title>
        <authorList>
            <person name="Okamoto M."/>
            <person name="Kumagai M."/>
            <person name="Kanamori H."/>
            <person name="Takamatsu D."/>
        </authorList>
    </citation>
    <scope>NUCLEOTIDE SEQUENCE</scope>
    <source>
        <strain evidence="9">J43TS3</strain>
    </source>
</reference>
<dbReference type="EMBL" id="BORP01000001">
    <property type="protein sequence ID" value="GIO26310.1"/>
    <property type="molecule type" value="Genomic_DNA"/>
</dbReference>
<dbReference type="PROSITE" id="PS50850">
    <property type="entry name" value="MFS"/>
    <property type="match status" value="1"/>
</dbReference>
<feature type="transmembrane region" description="Helical" evidence="7">
    <location>
        <begin position="218"/>
        <end position="243"/>
    </location>
</feature>
<dbReference type="RefSeq" id="WP_212919788.1">
    <property type="nucleotide sequence ID" value="NZ_BORP01000001.1"/>
</dbReference>
<dbReference type="AlphaFoldDB" id="A0A919X864"/>
<evidence type="ECO:0000256" key="2">
    <source>
        <dbReference type="ARBA" id="ARBA00022448"/>
    </source>
</evidence>
<dbReference type="PANTHER" id="PTHR23517">
    <property type="entry name" value="RESISTANCE PROTEIN MDTM, PUTATIVE-RELATED-RELATED"/>
    <property type="match status" value="1"/>
</dbReference>
<organism evidence="9 10">
    <name type="scientific">Ornithinibacillus bavariensis</name>
    <dbReference type="NCBI Taxonomy" id="545502"/>
    <lineage>
        <taxon>Bacteria</taxon>
        <taxon>Bacillati</taxon>
        <taxon>Bacillota</taxon>
        <taxon>Bacilli</taxon>
        <taxon>Bacillales</taxon>
        <taxon>Bacillaceae</taxon>
        <taxon>Ornithinibacillus</taxon>
    </lineage>
</organism>
<evidence type="ECO:0000256" key="1">
    <source>
        <dbReference type="ARBA" id="ARBA00004651"/>
    </source>
</evidence>
<feature type="transmembrane region" description="Helical" evidence="7">
    <location>
        <begin position="41"/>
        <end position="62"/>
    </location>
</feature>
<dbReference type="InterPro" id="IPR011701">
    <property type="entry name" value="MFS"/>
</dbReference>
<evidence type="ECO:0000259" key="8">
    <source>
        <dbReference type="PROSITE" id="PS50850"/>
    </source>
</evidence>
<dbReference type="GO" id="GO:0022857">
    <property type="term" value="F:transmembrane transporter activity"/>
    <property type="evidence" value="ECO:0007669"/>
    <property type="project" value="InterPro"/>
</dbReference>
<evidence type="ECO:0000313" key="9">
    <source>
        <dbReference type="EMBL" id="GIO26310.1"/>
    </source>
</evidence>
<feature type="transmembrane region" description="Helical" evidence="7">
    <location>
        <begin position="12"/>
        <end position="35"/>
    </location>
</feature>
<dbReference type="InterPro" id="IPR020846">
    <property type="entry name" value="MFS_dom"/>
</dbReference>
<evidence type="ECO:0000256" key="5">
    <source>
        <dbReference type="ARBA" id="ARBA00022989"/>
    </source>
</evidence>
<dbReference type="Gene3D" id="1.20.1250.20">
    <property type="entry name" value="MFS general substrate transporter like domains"/>
    <property type="match status" value="2"/>
</dbReference>
<evidence type="ECO:0000256" key="3">
    <source>
        <dbReference type="ARBA" id="ARBA00022475"/>
    </source>
</evidence>
<keyword evidence="4 7" id="KW-0812">Transmembrane</keyword>
<feature type="transmembrane region" description="Helical" evidence="7">
    <location>
        <begin position="298"/>
        <end position="315"/>
    </location>
</feature>
<dbReference type="Pfam" id="PF07690">
    <property type="entry name" value="MFS_1"/>
    <property type="match status" value="2"/>
</dbReference>
<evidence type="ECO:0000256" key="7">
    <source>
        <dbReference type="SAM" id="Phobius"/>
    </source>
</evidence>